<feature type="compositionally biased region" description="Basic and acidic residues" evidence="1">
    <location>
        <begin position="29"/>
        <end position="38"/>
    </location>
</feature>
<evidence type="ECO:0000313" key="2">
    <source>
        <dbReference type="EMBL" id="GAA4099034.1"/>
    </source>
</evidence>
<evidence type="ECO:0000256" key="1">
    <source>
        <dbReference type="SAM" id="MobiDB-lite"/>
    </source>
</evidence>
<name>A0ABP7WXS7_9ACTN</name>
<organism evidence="2 3">
    <name type="scientific">Actinomadura miaoliensis</name>
    <dbReference type="NCBI Taxonomy" id="430685"/>
    <lineage>
        <taxon>Bacteria</taxon>
        <taxon>Bacillati</taxon>
        <taxon>Actinomycetota</taxon>
        <taxon>Actinomycetes</taxon>
        <taxon>Streptosporangiales</taxon>
        <taxon>Thermomonosporaceae</taxon>
        <taxon>Actinomadura</taxon>
    </lineage>
</organism>
<keyword evidence="3" id="KW-1185">Reference proteome</keyword>
<accession>A0ABP7WXS7</accession>
<gene>
    <name evidence="2" type="ORF">GCM10022214_74710</name>
</gene>
<sequence length="175" mass="18524">MLASLALLPVLALGPAACGDGGEDAVSSSRKEQAADLDKMRQYARCMRENGVDMDDPDPNGGMRARVTKEDGKGAEVMKNAEAKCRRLLPDGGKPKKPSAEELAKMRALAKCMREHGINMPDPEPDGKVVIGHKQGDPGPTPGSAEWQKAQKECDKYAPKRGAGGGMVDGKKTAP</sequence>
<proteinExistence type="predicted"/>
<feature type="region of interest" description="Disordered" evidence="1">
    <location>
        <begin position="19"/>
        <end position="38"/>
    </location>
</feature>
<feature type="region of interest" description="Disordered" evidence="1">
    <location>
        <begin position="116"/>
        <end position="175"/>
    </location>
</feature>
<protein>
    <submittedName>
        <fullName evidence="2">Uncharacterized protein</fullName>
    </submittedName>
</protein>
<dbReference type="Proteomes" id="UP001500683">
    <property type="component" value="Unassembled WGS sequence"/>
</dbReference>
<feature type="compositionally biased region" description="Basic and acidic residues" evidence="1">
    <location>
        <begin position="149"/>
        <end position="158"/>
    </location>
</feature>
<comment type="caution">
    <text evidence="2">The sequence shown here is derived from an EMBL/GenBank/DDBJ whole genome shotgun (WGS) entry which is preliminary data.</text>
</comment>
<dbReference type="EMBL" id="BAAAZG010000059">
    <property type="protein sequence ID" value="GAA4099034.1"/>
    <property type="molecule type" value="Genomic_DNA"/>
</dbReference>
<reference evidence="3" key="1">
    <citation type="journal article" date="2019" name="Int. J. Syst. Evol. Microbiol.">
        <title>The Global Catalogue of Microorganisms (GCM) 10K type strain sequencing project: providing services to taxonomists for standard genome sequencing and annotation.</title>
        <authorList>
            <consortium name="The Broad Institute Genomics Platform"/>
            <consortium name="The Broad Institute Genome Sequencing Center for Infectious Disease"/>
            <person name="Wu L."/>
            <person name="Ma J."/>
        </authorList>
    </citation>
    <scope>NUCLEOTIDE SEQUENCE [LARGE SCALE GENOMIC DNA]</scope>
    <source>
        <strain evidence="3">JCM 16702</strain>
    </source>
</reference>
<evidence type="ECO:0000313" key="3">
    <source>
        <dbReference type="Proteomes" id="UP001500683"/>
    </source>
</evidence>